<evidence type="ECO:0000313" key="2">
    <source>
        <dbReference type="EMBL" id="PKU46809.1"/>
    </source>
</evidence>
<protein>
    <submittedName>
        <fullName evidence="2">Uncharacterized protein</fullName>
    </submittedName>
</protein>
<gene>
    <name evidence="2" type="ORF">llap_2893</name>
</gene>
<feature type="compositionally biased region" description="Basic and acidic residues" evidence="1">
    <location>
        <begin position="59"/>
        <end position="71"/>
    </location>
</feature>
<name>A0A2I0UL83_LIMLA</name>
<feature type="region of interest" description="Disordered" evidence="1">
    <location>
        <begin position="1"/>
        <end position="89"/>
    </location>
</feature>
<dbReference type="EMBL" id="KZ505697">
    <property type="protein sequence ID" value="PKU46809.1"/>
    <property type="molecule type" value="Genomic_DNA"/>
</dbReference>
<sequence>MSGMGPAPPGQVGARGSRCPPHMGGKKRRKKKKREKKKGKKKKGKKKKRRNRRRLRQWLRHEEVDGHSHGDGHRHRDTGTSPGATQYLASLPPSHCQILPWPVAQLSSNFQEAKFHPGGLNWGSAIPKCHLSQGGWGRKARGKQQQLEAASGIPP</sequence>
<reference evidence="3" key="2">
    <citation type="submission" date="2017-12" db="EMBL/GenBank/DDBJ databases">
        <title>Genome sequence of the Bar-tailed Godwit (Limosa lapponica baueri).</title>
        <authorList>
            <person name="Lima N.C.B."/>
            <person name="Parody-Merino A.M."/>
            <person name="Battley P.F."/>
            <person name="Fidler A.E."/>
            <person name="Prosdocimi F."/>
        </authorList>
    </citation>
    <scope>NUCLEOTIDE SEQUENCE [LARGE SCALE GENOMIC DNA]</scope>
</reference>
<evidence type="ECO:0000313" key="3">
    <source>
        <dbReference type="Proteomes" id="UP000233556"/>
    </source>
</evidence>
<feature type="region of interest" description="Disordered" evidence="1">
    <location>
        <begin position="133"/>
        <end position="155"/>
    </location>
</feature>
<proteinExistence type="predicted"/>
<dbReference type="AlphaFoldDB" id="A0A2I0UL83"/>
<dbReference type="Proteomes" id="UP000233556">
    <property type="component" value="Unassembled WGS sequence"/>
</dbReference>
<keyword evidence="3" id="KW-1185">Reference proteome</keyword>
<feature type="compositionally biased region" description="Basic residues" evidence="1">
    <location>
        <begin position="24"/>
        <end position="58"/>
    </location>
</feature>
<organism evidence="2 3">
    <name type="scientific">Limosa lapponica baueri</name>
    <dbReference type="NCBI Taxonomy" id="1758121"/>
    <lineage>
        <taxon>Eukaryota</taxon>
        <taxon>Metazoa</taxon>
        <taxon>Chordata</taxon>
        <taxon>Craniata</taxon>
        <taxon>Vertebrata</taxon>
        <taxon>Euteleostomi</taxon>
        <taxon>Archelosauria</taxon>
        <taxon>Archosauria</taxon>
        <taxon>Dinosauria</taxon>
        <taxon>Saurischia</taxon>
        <taxon>Theropoda</taxon>
        <taxon>Coelurosauria</taxon>
        <taxon>Aves</taxon>
        <taxon>Neognathae</taxon>
        <taxon>Neoaves</taxon>
        <taxon>Charadriiformes</taxon>
        <taxon>Scolopacidae</taxon>
        <taxon>Limosa</taxon>
    </lineage>
</organism>
<accession>A0A2I0UL83</accession>
<evidence type="ECO:0000256" key="1">
    <source>
        <dbReference type="SAM" id="MobiDB-lite"/>
    </source>
</evidence>
<reference evidence="3" key="1">
    <citation type="submission" date="2017-11" db="EMBL/GenBank/DDBJ databases">
        <authorList>
            <person name="Lima N.C."/>
            <person name="Parody-Merino A.M."/>
            <person name="Battley P.F."/>
            <person name="Fidler A.E."/>
            <person name="Prosdocimi F."/>
        </authorList>
    </citation>
    <scope>NUCLEOTIDE SEQUENCE [LARGE SCALE GENOMIC DNA]</scope>
</reference>